<evidence type="ECO:0000313" key="1">
    <source>
        <dbReference type="EMBL" id="EJT78479.1"/>
    </source>
</evidence>
<reference evidence="1" key="3">
    <citation type="submission" date="2010-09" db="EMBL/GenBank/DDBJ databases">
        <title>Annotation of Gaeumannomyces graminis var. tritici R3-111a-1.</title>
        <authorList>
            <consortium name="The Broad Institute Genome Sequencing Platform"/>
            <person name="Ma L.-J."/>
            <person name="Dead R."/>
            <person name="Young S.K."/>
            <person name="Zeng Q."/>
            <person name="Gargeya S."/>
            <person name="Fitzgerald M."/>
            <person name="Haas B."/>
            <person name="Abouelleil A."/>
            <person name="Alvarado L."/>
            <person name="Arachchi H.M."/>
            <person name="Berlin A."/>
            <person name="Brown A."/>
            <person name="Chapman S.B."/>
            <person name="Chen Z."/>
            <person name="Dunbar C."/>
            <person name="Freedman E."/>
            <person name="Gearin G."/>
            <person name="Gellesch M."/>
            <person name="Goldberg J."/>
            <person name="Griggs A."/>
            <person name="Gujja S."/>
            <person name="Heiman D."/>
            <person name="Howarth C."/>
            <person name="Larson L."/>
            <person name="Lui A."/>
            <person name="MacDonald P.J.P."/>
            <person name="Mehta T."/>
            <person name="Montmayeur A."/>
            <person name="Murphy C."/>
            <person name="Neiman D."/>
            <person name="Pearson M."/>
            <person name="Priest M."/>
            <person name="Roberts A."/>
            <person name="Saif S."/>
            <person name="Shea T."/>
            <person name="Shenoy N."/>
            <person name="Sisk P."/>
            <person name="Stolte C."/>
            <person name="Sykes S."/>
            <person name="Yandava C."/>
            <person name="Wortman J."/>
            <person name="Nusbaum C."/>
            <person name="Birren B."/>
        </authorList>
    </citation>
    <scope>NUCLEOTIDE SEQUENCE</scope>
    <source>
        <strain evidence="1">R3-111a-1</strain>
    </source>
</reference>
<reference evidence="1" key="2">
    <citation type="submission" date="2010-07" db="EMBL/GenBank/DDBJ databases">
        <authorList>
            <consortium name="The Broad Institute Genome Sequencing Platform"/>
            <consortium name="Broad Institute Genome Sequencing Center for Infectious Disease"/>
            <person name="Ma L.-J."/>
            <person name="Dead R."/>
            <person name="Young S."/>
            <person name="Zeng Q."/>
            <person name="Koehrsen M."/>
            <person name="Alvarado L."/>
            <person name="Berlin A."/>
            <person name="Chapman S.B."/>
            <person name="Chen Z."/>
            <person name="Freedman E."/>
            <person name="Gellesch M."/>
            <person name="Goldberg J."/>
            <person name="Griggs A."/>
            <person name="Gujja S."/>
            <person name="Heilman E.R."/>
            <person name="Heiman D."/>
            <person name="Hepburn T."/>
            <person name="Howarth C."/>
            <person name="Jen D."/>
            <person name="Larson L."/>
            <person name="Mehta T."/>
            <person name="Neiman D."/>
            <person name="Pearson M."/>
            <person name="Roberts A."/>
            <person name="Saif S."/>
            <person name="Shea T."/>
            <person name="Shenoy N."/>
            <person name="Sisk P."/>
            <person name="Stolte C."/>
            <person name="Sykes S."/>
            <person name="Walk T."/>
            <person name="White J."/>
            <person name="Yandava C."/>
            <person name="Haas B."/>
            <person name="Nusbaum C."/>
            <person name="Birren B."/>
        </authorList>
    </citation>
    <scope>NUCLEOTIDE SEQUENCE</scope>
    <source>
        <strain evidence="1">R3-111a-1</strain>
    </source>
</reference>
<dbReference type="EMBL" id="GL385396">
    <property type="protein sequence ID" value="EJT78479.1"/>
    <property type="molecule type" value="Genomic_DNA"/>
</dbReference>
<proteinExistence type="predicted"/>
<reference evidence="2" key="4">
    <citation type="journal article" date="2015" name="G3 (Bethesda)">
        <title>Genome sequences of three phytopathogenic species of the Magnaporthaceae family of fungi.</title>
        <authorList>
            <person name="Okagaki L.H."/>
            <person name="Nunes C.C."/>
            <person name="Sailsbery J."/>
            <person name="Clay B."/>
            <person name="Brown D."/>
            <person name="John T."/>
            <person name="Oh Y."/>
            <person name="Young N."/>
            <person name="Fitzgerald M."/>
            <person name="Haas B.J."/>
            <person name="Zeng Q."/>
            <person name="Young S."/>
            <person name="Adiconis X."/>
            <person name="Fan L."/>
            <person name="Levin J.Z."/>
            <person name="Mitchell T.K."/>
            <person name="Okubara P.A."/>
            <person name="Farman M.L."/>
            <person name="Kohn L.M."/>
            <person name="Birren B."/>
            <person name="Ma L.-J."/>
            <person name="Dean R.A."/>
        </authorList>
    </citation>
    <scope>NUCLEOTIDE SEQUENCE</scope>
    <source>
        <strain evidence="2">R3-111a-1</strain>
    </source>
</reference>
<dbReference type="EnsemblFungi" id="EJT78479">
    <property type="protein sequence ID" value="EJT78479"/>
    <property type="gene ID" value="GGTG_03579"/>
</dbReference>
<evidence type="ECO:0000313" key="3">
    <source>
        <dbReference type="Proteomes" id="UP000006039"/>
    </source>
</evidence>
<accession>J3NQM3</accession>
<dbReference type="AlphaFoldDB" id="J3NQM3"/>
<dbReference type="Proteomes" id="UP000006039">
    <property type="component" value="Unassembled WGS sequence"/>
</dbReference>
<dbReference type="HOGENOM" id="CLU_2359856_0_0_1"/>
<sequence length="96" mass="9624">MVPASEARALMESALEATMALDGSRSARLLMKPDRNQLAVTGKLAVLVRAAAMHSAGIVLVFADRPAAGAAGHKAVAVITGGGVAHPGESPAMVPL</sequence>
<name>J3NQM3_GAET3</name>
<dbReference type="RefSeq" id="XP_009219624.1">
    <property type="nucleotide sequence ID" value="XM_009221360.1"/>
</dbReference>
<gene>
    <name evidence="2" type="primary">20344037</name>
    <name evidence="1" type="ORF">GGTG_03579</name>
</gene>
<protein>
    <submittedName>
        <fullName evidence="1 2">Uncharacterized protein</fullName>
    </submittedName>
</protein>
<dbReference type="VEuPathDB" id="FungiDB:GGTG_03579"/>
<reference evidence="3" key="1">
    <citation type="submission" date="2010-07" db="EMBL/GenBank/DDBJ databases">
        <title>The genome sequence of Gaeumannomyces graminis var. tritici strain R3-111a-1.</title>
        <authorList>
            <consortium name="The Broad Institute Genome Sequencing Platform"/>
            <person name="Ma L.-J."/>
            <person name="Dead R."/>
            <person name="Young S."/>
            <person name="Zeng Q."/>
            <person name="Koehrsen M."/>
            <person name="Alvarado L."/>
            <person name="Berlin A."/>
            <person name="Chapman S.B."/>
            <person name="Chen Z."/>
            <person name="Freedman E."/>
            <person name="Gellesch M."/>
            <person name="Goldberg J."/>
            <person name="Griggs A."/>
            <person name="Gujja S."/>
            <person name="Heilman E.R."/>
            <person name="Heiman D."/>
            <person name="Hepburn T."/>
            <person name="Howarth C."/>
            <person name="Jen D."/>
            <person name="Larson L."/>
            <person name="Mehta T."/>
            <person name="Neiman D."/>
            <person name="Pearson M."/>
            <person name="Roberts A."/>
            <person name="Saif S."/>
            <person name="Shea T."/>
            <person name="Shenoy N."/>
            <person name="Sisk P."/>
            <person name="Stolte C."/>
            <person name="Sykes S."/>
            <person name="Walk T."/>
            <person name="White J."/>
            <person name="Yandava C."/>
            <person name="Haas B."/>
            <person name="Nusbaum C."/>
            <person name="Birren B."/>
        </authorList>
    </citation>
    <scope>NUCLEOTIDE SEQUENCE [LARGE SCALE GENOMIC DNA]</scope>
    <source>
        <strain evidence="3">R3-111a-1</strain>
    </source>
</reference>
<dbReference type="GeneID" id="20344037"/>
<reference evidence="2" key="5">
    <citation type="submission" date="2018-04" db="UniProtKB">
        <authorList>
            <consortium name="EnsemblFungi"/>
        </authorList>
    </citation>
    <scope>IDENTIFICATION</scope>
    <source>
        <strain evidence="2">R3-111a-1</strain>
    </source>
</reference>
<organism evidence="1">
    <name type="scientific">Gaeumannomyces tritici (strain R3-111a-1)</name>
    <name type="common">Wheat and barley take-all root rot fungus</name>
    <name type="synonym">Gaeumannomyces graminis var. tritici</name>
    <dbReference type="NCBI Taxonomy" id="644352"/>
    <lineage>
        <taxon>Eukaryota</taxon>
        <taxon>Fungi</taxon>
        <taxon>Dikarya</taxon>
        <taxon>Ascomycota</taxon>
        <taxon>Pezizomycotina</taxon>
        <taxon>Sordariomycetes</taxon>
        <taxon>Sordariomycetidae</taxon>
        <taxon>Magnaporthales</taxon>
        <taxon>Magnaporthaceae</taxon>
        <taxon>Gaeumannomyces</taxon>
    </lineage>
</organism>
<evidence type="ECO:0000313" key="2">
    <source>
        <dbReference type="EnsemblFungi" id="EJT78479"/>
    </source>
</evidence>
<keyword evidence="3" id="KW-1185">Reference proteome</keyword>